<dbReference type="EMBL" id="CABIJS010000611">
    <property type="protein sequence ID" value="VUZ54284.1"/>
    <property type="molecule type" value="Genomic_DNA"/>
</dbReference>
<proteinExistence type="predicted"/>
<feature type="chain" id="PRO_5022046909" description="Secreted protein" evidence="1">
    <location>
        <begin position="19"/>
        <end position="69"/>
    </location>
</feature>
<keyword evidence="1" id="KW-0732">Signal</keyword>
<evidence type="ECO:0000313" key="2">
    <source>
        <dbReference type="EMBL" id="VUZ54284.1"/>
    </source>
</evidence>
<dbReference type="AlphaFoldDB" id="A0A564Z669"/>
<protein>
    <recommendedName>
        <fullName evidence="4">Secreted protein</fullName>
    </recommendedName>
</protein>
<organism evidence="2 3">
    <name type="scientific">Hymenolepis diminuta</name>
    <name type="common">Rat tapeworm</name>
    <dbReference type="NCBI Taxonomy" id="6216"/>
    <lineage>
        <taxon>Eukaryota</taxon>
        <taxon>Metazoa</taxon>
        <taxon>Spiralia</taxon>
        <taxon>Lophotrochozoa</taxon>
        <taxon>Platyhelminthes</taxon>
        <taxon>Cestoda</taxon>
        <taxon>Eucestoda</taxon>
        <taxon>Cyclophyllidea</taxon>
        <taxon>Hymenolepididae</taxon>
        <taxon>Hymenolepis</taxon>
    </lineage>
</organism>
<accession>A0A564Z669</accession>
<keyword evidence="3" id="KW-1185">Reference proteome</keyword>
<evidence type="ECO:0008006" key="4">
    <source>
        <dbReference type="Google" id="ProtNLM"/>
    </source>
</evidence>
<sequence length="69" mass="7783">MHLLLLCPLIAFVPYLSPTRLNPPCGLISTYWPKQLLVFWSRIGVSCQSVVVVVILTPNNVKPPFYLTD</sequence>
<dbReference type="Proteomes" id="UP000321570">
    <property type="component" value="Unassembled WGS sequence"/>
</dbReference>
<name>A0A564Z669_HYMDI</name>
<evidence type="ECO:0000313" key="3">
    <source>
        <dbReference type="Proteomes" id="UP000321570"/>
    </source>
</evidence>
<gene>
    <name evidence="2" type="ORF">WMSIL1_LOCUS12365</name>
</gene>
<evidence type="ECO:0000256" key="1">
    <source>
        <dbReference type="SAM" id="SignalP"/>
    </source>
</evidence>
<reference evidence="2 3" key="1">
    <citation type="submission" date="2019-07" db="EMBL/GenBank/DDBJ databases">
        <authorList>
            <person name="Jastrzebski P J."/>
            <person name="Paukszto L."/>
            <person name="Jastrzebski P J."/>
        </authorList>
    </citation>
    <scope>NUCLEOTIDE SEQUENCE [LARGE SCALE GENOMIC DNA]</scope>
    <source>
        <strain evidence="2 3">WMS-il1</strain>
    </source>
</reference>
<feature type="signal peptide" evidence="1">
    <location>
        <begin position="1"/>
        <end position="18"/>
    </location>
</feature>